<dbReference type="AlphaFoldDB" id="A0A8H7AEU7"/>
<dbReference type="EMBL" id="JAACFV010000156">
    <property type="protein sequence ID" value="KAF7503930.1"/>
    <property type="molecule type" value="Genomic_DNA"/>
</dbReference>
<dbReference type="OrthoDB" id="10474112at2759"/>
<reference evidence="2" key="1">
    <citation type="submission" date="2020-02" db="EMBL/GenBank/DDBJ databases">
        <authorList>
            <person name="Palmer J.M."/>
        </authorList>
    </citation>
    <scope>NUCLEOTIDE SEQUENCE</scope>
    <source>
        <strain evidence="2">EPUS1.4</strain>
        <tissue evidence="2">Thallus</tissue>
    </source>
</reference>
<evidence type="ECO:0000313" key="2">
    <source>
        <dbReference type="EMBL" id="KAF7503930.1"/>
    </source>
</evidence>
<accession>A0A8H7AEU7</accession>
<comment type="caution">
    <text evidence="2">The sequence shown here is derived from an EMBL/GenBank/DDBJ whole genome shotgun (WGS) entry which is preliminary data.</text>
</comment>
<feature type="region of interest" description="Disordered" evidence="1">
    <location>
        <begin position="102"/>
        <end position="145"/>
    </location>
</feature>
<evidence type="ECO:0000256" key="1">
    <source>
        <dbReference type="SAM" id="MobiDB-lite"/>
    </source>
</evidence>
<feature type="compositionally biased region" description="Acidic residues" evidence="1">
    <location>
        <begin position="108"/>
        <end position="128"/>
    </location>
</feature>
<protein>
    <submittedName>
        <fullName evidence="2">Uncharacterized protein</fullName>
    </submittedName>
</protein>
<name>A0A8H7AEU7_9EURO</name>
<gene>
    <name evidence="2" type="ORF">GJ744_003011</name>
</gene>
<proteinExistence type="predicted"/>
<sequence>MPKAYVTQALKLWTANGLLSMGNGMASHWRSLRVLSDNISRARLRLREAEAETPIPLPTPHPNALNRLAILIHQIGQAPLPAANLPVIRGVVPLQPLLRLPTPTPIQDDSEDEFNGFSDDEAGEEAAEENDRTENWLWLTPECRS</sequence>
<keyword evidence="3" id="KW-1185">Reference proteome</keyword>
<dbReference type="Proteomes" id="UP000606974">
    <property type="component" value="Unassembled WGS sequence"/>
</dbReference>
<evidence type="ECO:0000313" key="3">
    <source>
        <dbReference type="Proteomes" id="UP000606974"/>
    </source>
</evidence>
<organism evidence="2 3">
    <name type="scientific">Endocarpon pusillum</name>
    <dbReference type="NCBI Taxonomy" id="364733"/>
    <lineage>
        <taxon>Eukaryota</taxon>
        <taxon>Fungi</taxon>
        <taxon>Dikarya</taxon>
        <taxon>Ascomycota</taxon>
        <taxon>Pezizomycotina</taxon>
        <taxon>Eurotiomycetes</taxon>
        <taxon>Chaetothyriomycetidae</taxon>
        <taxon>Verrucariales</taxon>
        <taxon>Verrucariaceae</taxon>
        <taxon>Endocarpon</taxon>
    </lineage>
</organism>